<dbReference type="PANTHER" id="PTHR43037">
    <property type="entry name" value="UNNAMED PRODUCT-RELATED"/>
    <property type="match status" value="1"/>
</dbReference>
<evidence type="ECO:0000256" key="1">
    <source>
        <dbReference type="ARBA" id="ARBA00022729"/>
    </source>
</evidence>
<dbReference type="Proteomes" id="UP001595912">
    <property type="component" value="Unassembled WGS sequence"/>
</dbReference>
<dbReference type="SUPFAM" id="SSF53474">
    <property type="entry name" value="alpha/beta-Hydrolases"/>
    <property type="match status" value="1"/>
</dbReference>
<dbReference type="InterPro" id="IPR050955">
    <property type="entry name" value="Plant_Biomass_Hydrol_Est"/>
</dbReference>
<dbReference type="Gene3D" id="3.40.50.1820">
    <property type="entry name" value="alpha/beta hydrolase"/>
    <property type="match status" value="1"/>
</dbReference>
<dbReference type="RefSeq" id="WP_380113421.1">
    <property type="nucleotide sequence ID" value="NZ_JBHSIU010000008.1"/>
</dbReference>
<dbReference type="EMBL" id="JBHSIU010000008">
    <property type="protein sequence ID" value="MFC4997190.1"/>
    <property type="molecule type" value="Genomic_DNA"/>
</dbReference>
<dbReference type="InterPro" id="IPR010126">
    <property type="entry name" value="Esterase_phb"/>
</dbReference>
<protein>
    <submittedName>
        <fullName evidence="3">Alpha/beta hydrolase family esterase</fullName>
    </submittedName>
</protein>
<dbReference type="Pfam" id="PF10503">
    <property type="entry name" value="Esterase_PHB"/>
    <property type="match status" value="1"/>
</dbReference>
<keyword evidence="4" id="KW-1185">Reference proteome</keyword>
<keyword evidence="2 3" id="KW-0378">Hydrolase</keyword>
<comment type="caution">
    <text evidence="3">The sequence shown here is derived from an EMBL/GenBank/DDBJ whole genome shotgun (WGS) entry which is preliminary data.</text>
</comment>
<dbReference type="PANTHER" id="PTHR43037:SF1">
    <property type="entry name" value="BLL1128 PROTEIN"/>
    <property type="match status" value="1"/>
</dbReference>
<dbReference type="InterPro" id="IPR029058">
    <property type="entry name" value="AB_hydrolase_fold"/>
</dbReference>
<evidence type="ECO:0000313" key="4">
    <source>
        <dbReference type="Proteomes" id="UP001595912"/>
    </source>
</evidence>
<proteinExistence type="predicted"/>
<dbReference type="GO" id="GO:0016787">
    <property type="term" value="F:hydrolase activity"/>
    <property type="evidence" value="ECO:0007669"/>
    <property type="project" value="UniProtKB-KW"/>
</dbReference>
<gene>
    <name evidence="3" type="ORF">ACFPIJ_05055</name>
</gene>
<evidence type="ECO:0000256" key="2">
    <source>
        <dbReference type="ARBA" id="ARBA00022801"/>
    </source>
</evidence>
<sequence>MRQGFALLAVALLAACTSEPKPAPPVASPVTALIGDHTLTVTLGDKERTFLLHVPASYDPARTVPVVVALHYRPGSGTAMRELTGLDAKADAEGFLVAYPEGVGGQFNAFGCCGAQDDVGFVKAVAGRLVENWHADAGRIFLAGVSNGGDLSFRTAVEAPGVFAAIGVVSGGFAGGRTEAADYKPTSPVSVVTLIGADDPQATTFRTGLDTWRGRLACSTPGAPTSKPAAPSASPALDPGVHLTTSHCLDGSDVDAYVIDGGAHAWFGATAGELKDTAAKIKATDVLWAFFAAHPRQR</sequence>
<accession>A0ABV9VNM4</accession>
<reference evidence="4" key="1">
    <citation type="journal article" date="2019" name="Int. J. Syst. Evol. Microbiol.">
        <title>The Global Catalogue of Microorganisms (GCM) 10K type strain sequencing project: providing services to taxonomists for standard genome sequencing and annotation.</title>
        <authorList>
            <consortium name="The Broad Institute Genomics Platform"/>
            <consortium name="The Broad Institute Genome Sequencing Center for Infectious Disease"/>
            <person name="Wu L."/>
            <person name="Ma J."/>
        </authorList>
    </citation>
    <scope>NUCLEOTIDE SEQUENCE [LARGE SCALE GENOMIC DNA]</scope>
    <source>
        <strain evidence="4">CGMCC 4.7152</strain>
    </source>
</reference>
<keyword evidence="1" id="KW-0732">Signal</keyword>
<name>A0ABV9VNM4_9ACTN</name>
<dbReference type="PROSITE" id="PS51257">
    <property type="entry name" value="PROKAR_LIPOPROTEIN"/>
    <property type="match status" value="1"/>
</dbReference>
<organism evidence="3 4">
    <name type="scientific">Dactylosporangium cerinum</name>
    <dbReference type="NCBI Taxonomy" id="1434730"/>
    <lineage>
        <taxon>Bacteria</taxon>
        <taxon>Bacillati</taxon>
        <taxon>Actinomycetota</taxon>
        <taxon>Actinomycetes</taxon>
        <taxon>Micromonosporales</taxon>
        <taxon>Micromonosporaceae</taxon>
        <taxon>Dactylosporangium</taxon>
    </lineage>
</organism>
<evidence type="ECO:0000313" key="3">
    <source>
        <dbReference type="EMBL" id="MFC4997190.1"/>
    </source>
</evidence>